<reference evidence="2" key="1">
    <citation type="journal article" date="2019" name="Int. J. Syst. Evol. Microbiol.">
        <title>The Global Catalogue of Microorganisms (GCM) 10K type strain sequencing project: providing services to taxonomists for standard genome sequencing and annotation.</title>
        <authorList>
            <consortium name="The Broad Institute Genomics Platform"/>
            <consortium name="The Broad Institute Genome Sequencing Center for Infectious Disease"/>
            <person name="Wu L."/>
            <person name="Ma J."/>
        </authorList>
    </citation>
    <scope>NUCLEOTIDE SEQUENCE [LARGE SCALE GENOMIC DNA]</scope>
    <source>
        <strain evidence="2">KACC 11904</strain>
    </source>
</reference>
<sequence length="83" mass="9232">MFNMLICCKQTVSIRCGKDDIKGVISNYYPAFQLIKVNNVLIPIELIEHIEVLDGTGTSPSYTPQRAVKNSSKLRLVPGGHTR</sequence>
<name>A0ABW0K9B2_9BACL</name>
<evidence type="ECO:0000313" key="1">
    <source>
        <dbReference type="EMBL" id="MFC5449592.1"/>
    </source>
</evidence>
<dbReference type="Proteomes" id="UP001596044">
    <property type="component" value="Unassembled WGS sequence"/>
</dbReference>
<evidence type="ECO:0000313" key="2">
    <source>
        <dbReference type="Proteomes" id="UP001596044"/>
    </source>
</evidence>
<keyword evidence="2" id="KW-1185">Reference proteome</keyword>
<dbReference type="EMBL" id="JBHSMJ010000020">
    <property type="protein sequence ID" value="MFC5449592.1"/>
    <property type="molecule type" value="Genomic_DNA"/>
</dbReference>
<proteinExistence type="predicted"/>
<organism evidence="1 2">
    <name type="scientific">Paenibacillus aestuarii</name>
    <dbReference type="NCBI Taxonomy" id="516965"/>
    <lineage>
        <taxon>Bacteria</taxon>
        <taxon>Bacillati</taxon>
        <taxon>Bacillota</taxon>
        <taxon>Bacilli</taxon>
        <taxon>Bacillales</taxon>
        <taxon>Paenibacillaceae</taxon>
        <taxon>Paenibacillus</taxon>
    </lineage>
</organism>
<protein>
    <submittedName>
        <fullName evidence="1">Uncharacterized protein</fullName>
    </submittedName>
</protein>
<comment type="caution">
    <text evidence="1">The sequence shown here is derived from an EMBL/GenBank/DDBJ whole genome shotgun (WGS) entry which is preliminary data.</text>
</comment>
<accession>A0ABW0K9B2</accession>
<gene>
    <name evidence="1" type="ORF">ACFPOG_15080</name>
</gene>
<dbReference type="RefSeq" id="WP_270877565.1">
    <property type="nucleotide sequence ID" value="NZ_JAQFVF010000002.1"/>
</dbReference>